<keyword evidence="3 6" id="KW-0349">Heme</keyword>
<dbReference type="PRINTS" id="PR00463">
    <property type="entry name" value="EP450I"/>
</dbReference>
<dbReference type="eggNOG" id="KOG0156">
    <property type="taxonomic scope" value="Eukaryota"/>
</dbReference>
<keyword evidence="4 6" id="KW-0479">Metal-binding</keyword>
<evidence type="ECO:0000256" key="4">
    <source>
        <dbReference type="ARBA" id="ARBA00022723"/>
    </source>
</evidence>
<evidence type="ECO:0000256" key="3">
    <source>
        <dbReference type="ARBA" id="ARBA00022617"/>
    </source>
</evidence>
<comment type="cofactor">
    <cofactor evidence="1 6">
        <name>heme</name>
        <dbReference type="ChEBI" id="CHEBI:30413"/>
    </cofactor>
</comment>
<dbReference type="Pfam" id="PF00067">
    <property type="entry name" value="p450"/>
    <property type="match status" value="2"/>
</dbReference>
<sequence length="213" mass="24020">MVIAGHDSMSSTLPWAVKYLADHQDAQQRLRKSMHAGYAKAFSEGYTPTTAEITGISIPYADAIMGEVLRFSTVVSFGSRQATRDTTVLGRRIPKGTVVIYLKNGPSFFTKGYDIDESIRSETSKQEENRIKKDTGGNEIYDPNAAPMSTFGLGPRDCFGKKLAYLEFRLLLTMIVWNFELQKCAGELSSYEGWYKTFVVPWQCYVRPNKIIR</sequence>
<comment type="caution">
    <text evidence="8">The sequence shown here is derived from an EMBL/GenBank/DDBJ whole genome shotgun (WGS) entry which is preliminary data.</text>
</comment>
<dbReference type="Gene3D" id="1.10.630.10">
    <property type="entry name" value="Cytochrome P450"/>
    <property type="match status" value="1"/>
</dbReference>
<dbReference type="Proteomes" id="UP000007115">
    <property type="component" value="Unassembled WGS sequence"/>
</dbReference>
<evidence type="ECO:0000256" key="6">
    <source>
        <dbReference type="PIRSR" id="PIRSR602401-1"/>
    </source>
</evidence>
<dbReference type="RefSeq" id="XP_013957301.1">
    <property type="nucleotide sequence ID" value="XM_014101826.1"/>
</dbReference>
<evidence type="ECO:0000313" key="9">
    <source>
        <dbReference type="Proteomes" id="UP000007115"/>
    </source>
</evidence>
<accession>G9MT62</accession>
<dbReference type="InterPro" id="IPR002401">
    <property type="entry name" value="Cyt_P450_E_grp-I"/>
</dbReference>
<dbReference type="InParanoid" id="G9MT62"/>
<comment type="similarity">
    <text evidence="2 7">Belongs to the cytochrome P450 family.</text>
</comment>
<dbReference type="GO" id="GO:0020037">
    <property type="term" value="F:heme binding"/>
    <property type="evidence" value="ECO:0007669"/>
    <property type="project" value="InterPro"/>
</dbReference>
<dbReference type="PANTHER" id="PTHR24305">
    <property type="entry name" value="CYTOCHROME P450"/>
    <property type="match status" value="1"/>
</dbReference>
<dbReference type="STRING" id="413071.G9MT62"/>
<dbReference type="PROSITE" id="PS00086">
    <property type="entry name" value="CYTOCHROME_P450"/>
    <property type="match status" value="1"/>
</dbReference>
<gene>
    <name evidence="8" type="ORF">TRIVIDRAFT_191659</name>
</gene>
<dbReference type="HOGENOM" id="CLU_083058_0_0_1"/>
<dbReference type="AlphaFoldDB" id="G9MT62"/>
<dbReference type="InterPro" id="IPR001128">
    <property type="entry name" value="Cyt_P450"/>
</dbReference>
<dbReference type="GeneID" id="25789551"/>
<evidence type="ECO:0008006" key="10">
    <source>
        <dbReference type="Google" id="ProtNLM"/>
    </source>
</evidence>
<dbReference type="InterPro" id="IPR036396">
    <property type="entry name" value="Cyt_P450_sf"/>
</dbReference>
<evidence type="ECO:0000256" key="1">
    <source>
        <dbReference type="ARBA" id="ARBA00001971"/>
    </source>
</evidence>
<dbReference type="PRINTS" id="PR00385">
    <property type="entry name" value="P450"/>
</dbReference>
<dbReference type="PANTHER" id="PTHR24305:SF232">
    <property type="entry name" value="P450, PUTATIVE (EUROFUNG)-RELATED"/>
    <property type="match status" value="1"/>
</dbReference>
<reference evidence="8 9" key="1">
    <citation type="journal article" date="2011" name="Genome Biol.">
        <title>Comparative genome sequence analysis underscores mycoparasitism as the ancestral life style of Trichoderma.</title>
        <authorList>
            <person name="Kubicek C.P."/>
            <person name="Herrera-Estrella A."/>
            <person name="Seidl-Seiboth V."/>
            <person name="Martinez D.A."/>
            <person name="Druzhinina I.S."/>
            <person name="Thon M."/>
            <person name="Zeilinger S."/>
            <person name="Casas-Flores S."/>
            <person name="Horwitz B.A."/>
            <person name="Mukherjee P.K."/>
            <person name="Mukherjee M."/>
            <person name="Kredics L."/>
            <person name="Alcaraz L.D."/>
            <person name="Aerts A."/>
            <person name="Antal Z."/>
            <person name="Atanasova L."/>
            <person name="Cervantes-Badillo M.G."/>
            <person name="Challacombe J."/>
            <person name="Chertkov O."/>
            <person name="McCluskey K."/>
            <person name="Coulpier F."/>
            <person name="Deshpande N."/>
            <person name="von Doehren H."/>
            <person name="Ebbole D.J."/>
            <person name="Esquivel-Naranjo E.U."/>
            <person name="Fekete E."/>
            <person name="Flipphi M."/>
            <person name="Glaser F."/>
            <person name="Gomez-Rodriguez E.Y."/>
            <person name="Gruber S."/>
            <person name="Han C."/>
            <person name="Henrissat B."/>
            <person name="Hermosa R."/>
            <person name="Hernandez-Onate M."/>
            <person name="Karaffa L."/>
            <person name="Kosti I."/>
            <person name="Le Crom S."/>
            <person name="Lindquist E."/>
            <person name="Lucas S."/>
            <person name="Luebeck M."/>
            <person name="Luebeck P.S."/>
            <person name="Margeot A."/>
            <person name="Metz B."/>
            <person name="Misra M."/>
            <person name="Nevalainen H."/>
            <person name="Omann M."/>
            <person name="Packer N."/>
            <person name="Perrone G."/>
            <person name="Uresti-Rivera E.E."/>
            <person name="Salamov A."/>
            <person name="Schmoll M."/>
            <person name="Seiboth B."/>
            <person name="Shapiro H."/>
            <person name="Sukno S."/>
            <person name="Tamayo-Ramos J.A."/>
            <person name="Tisch D."/>
            <person name="Wiest A."/>
            <person name="Wilkinson H.H."/>
            <person name="Zhang M."/>
            <person name="Coutinho P.M."/>
            <person name="Kenerley C.M."/>
            <person name="Monte E."/>
            <person name="Baker S.E."/>
            <person name="Grigoriev I.V."/>
        </authorList>
    </citation>
    <scope>NUCLEOTIDE SEQUENCE [LARGE SCALE GENOMIC DNA]</scope>
    <source>
        <strain evidence="9">Gv29-8 / FGSC 10586</strain>
    </source>
</reference>
<keyword evidence="5 6" id="KW-0408">Iron</keyword>
<keyword evidence="7" id="KW-0560">Oxidoreductase</keyword>
<dbReference type="SUPFAM" id="SSF48264">
    <property type="entry name" value="Cytochrome P450"/>
    <property type="match status" value="1"/>
</dbReference>
<name>G9MT62_HYPVG</name>
<evidence type="ECO:0000256" key="2">
    <source>
        <dbReference type="ARBA" id="ARBA00010617"/>
    </source>
</evidence>
<dbReference type="OrthoDB" id="4891138at2759"/>
<dbReference type="InterPro" id="IPR050121">
    <property type="entry name" value="Cytochrome_P450_monoxygenase"/>
</dbReference>
<dbReference type="GO" id="GO:0005506">
    <property type="term" value="F:iron ion binding"/>
    <property type="evidence" value="ECO:0007669"/>
    <property type="project" value="InterPro"/>
</dbReference>
<dbReference type="OMA" id="GIPENIW"/>
<evidence type="ECO:0000313" key="8">
    <source>
        <dbReference type="EMBL" id="EHK23104.1"/>
    </source>
</evidence>
<keyword evidence="7" id="KW-0503">Monooxygenase</keyword>
<evidence type="ECO:0000256" key="5">
    <source>
        <dbReference type="ARBA" id="ARBA00023004"/>
    </source>
</evidence>
<dbReference type="InterPro" id="IPR017972">
    <property type="entry name" value="Cyt_P450_CS"/>
</dbReference>
<dbReference type="VEuPathDB" id="FungiDB:TRIVIDRAFT_191659"/>
<dbReference type="GO" id="GO:0004497">
    <property type="term" value="F:monooxygenase activity"/>
    <property type="evidence" value="ECO:0007669"/>
    <property type="project" value="UniProtKB-KW"/>
</dbReference>
<dbReference type="GO" id="GO:0016705">
    <property type="term" value="F:oxidoreductase activity, acting on paired donors, with incorporation or reduction of molecular oxygen"/>
    <property type="evidence" value="ECO:0007669"/>
    <property type="project" value="InterPro"/>
</dbReference>
<feature type="binding site" description="axial binding residue" evidence="6">
    <location>
        <position position="158"/>
    </location>
    <ligand>
        <name>heme</name>
        <dbReference type="ChEBI" id="CHEBI:30413"/>
    </ligand>
    <ligandPart>
        <name>Fe</name>
        <dbReference type="ChEBI" id="CHEBI:18248"/>
    </ligandPart>
</feature>
<evidence type="ECO:0000256" key="7">
    <source>
        <dbReference type="RuleBase" id="RU000461"/>
    </source>
</evidence>
<proteinExistence type="inferred from homology"/>
<dbReference type="EMBL" id="ABDF02000006">
    <property type="protein sequence ID" value="EHK23104.1"/>
    <property type="molecule type" value="Genomic_DNA"/>
</dbReference>
<organism evidence="8 9">
    <name type="scientific">Hypocrea virens (strain Gv29-8 / FGSC 10586)</name>
    <name type="common">Gliocladium virens</name>
    <name type="synonym">Trichoderma virens</name>
    <dbReference type="NCBI Taxonomy" id="413071"/>
    <lineage>
        <taxon>Eukaryota</taxon>
        <taxon>Fungi</taxon>
        <taxon>Dikarya</taxon>
        <taxon>Ascomycota</taxon>
        <taxon>Pezizomycotina</taxon>
        <taxon>Sordariomycetes</taxon>
        <taxon>Hypocreomycetidae</taxon>
        <taxon>Hypocreales</taxon>
        <taxon>Hypocreaceae</taxon>
        <taxon>Trichoderma</taxon>
    </lineage>
</organism>
<keyword evidence="9" id="KW-1185">Reference proteome</keyword>
<protein>
    <recommendedName>
        <fullName evidence="10">Cytochrome P450 monooxygenase</fullName>
    </recommendedName>
</protein>